<name>A0ABN1XQ77_9ACTN</name>
<comment type="caution">
    <text evidence="2">The sequence shown here is derived from an EMBL/GenBank/DDBJ whole genome shotgun (WGS) entry which is preliminary data.</text>
</comment>
<evidence type="ECO:0000313" key="2">
    <source>
        <dbReference type="EMBL" id="GAA1387368.1"/>
    </source>
</evidence>
<keyword evidence="3" id="KW-1185">Reference proteome</keyword>
<sequence>MVGGGRRPVVPDGVHQTRHGDGAGRVEQQDGEQPFLAHAPQPDPVADTGPDFQRSQNRELHALPLPRALHTAVGPSRLVTKRCPDHARTVRAVERVGACRPRRGAAFRPPPSRSSLEEQTMNRIKRFAAVAATAVAVLAPLTAAPAAQAATTGNHLGMTWEVLNYGVGGTVQVGGPGGTASNAYDGDTPAWTSLPVLCLNKDLRPAPSGLSIGFYNGWALGAVEISRPVKGTELTGPEAANTVCRMQFGRNWRQAEFHDGRYGVNYEEPGGWTFWASGNLPKGVRFWTYINDQNANPWN</sequence>
<evidence type="ECO:0000256" key="1">
    <source>
        <dbReference type="SAM" id="MobiDB-lite"/>
    </source>
</evidence>
<reference evidence="2 3" key="1">
    <citation type="journal article" date="2019" name="Int. J. Syst. Evol. Microbiol.">
        <title>The Global Catalogue of Microorganisms (GCM) 10K type strain sequencing project: providing services to taxonomists for standard genome sequencing and annotation.</title>
        <authorList>
            <consortium name="The Broad Institute Genomics Platform"/>
            <consortium name="The Broad Institute Genome Sequencing Center for Infectious Disease"/>
            <person name="Wu L."/>
            <person name="Ma J."/>
        </authorList>
    </citation>
    <scope>NUCLEOTIDE SEQUENCE [LARGE SCALE GENOMIC DNA]</scope>
    <source>
        <strain evidence="2 3">JCM 12393</strain>
    </source>
</reference>
<accession>A0ABN1XQ77</accession>
<feature type="compositionally biased region" description="Basic and acidic residues" evidence="1">
    <location>
        <begin position="18"/>
        <end position="28"/>
    </location>
</feature>
<proteinExistence type="predicted"/>
<protein>
    <submittedName>
        <fullName evidence="2">Uncharacterized protein</fullName>
    </submittedName>
</protein>
<feature type="region of interest" description="Disordered" evidence="1">
    <location>
        <begin position="1"/>
        <end position="52"/>
    </location>
</feature>
<evidence type="ECO:0000313" key="3">
    <source>
        <dbReference type="Proteomes" id="UP001499863"/>
    </source>
</evidence>
<organism evidence="2 3">
    <name type="scientific">Kitasatospora putterlickiae</name>
    <dbReference type="NCBI Taxonomy" id="221725"/>
    <lineage>
        <taxon>Bacteria</taxon>
        <taxon>Bacillati</taxon>
        <taxon>Actinomycetota</taxon>
        <taxon>Actinomycetes</taxon>
        <taxon>Kitasatosporales</taxon>
        <taxon>Streptomycetaceae</taxon>
        <taxon>Kitasatospora</taxon>
    </lineage>
</organism>
<dbReference type="EMBL" id="BAAAKJ010000058">
    <property type="protein sequence ID" value="GAA1387368.1"/>
    <property type="molecule type" value="Genomic_DNA"/>
</dbReference>
<gene>
    <name evidence="2" type="ORF">GCM10009639_12340</name>
</gene>
<dbReference type="Proteomes" id="UP001499863">
    <property type="component" value="Unassembled WGS sequence"/>
</dbReference>